<dbReference type="Gene3D" id="3.90.1680.10">
    <property type="entry name" value="SOS response associated peptidase-like"/>
    <property type="match status" value="1"/>
</dbReference>
<dbReference type="GO" id="GO:0106300">
    <property type="term" value="P:protein-DNA covalent cross-linking repair"/>
    <property type="evidence" value="ECO:0007669"/>
    <property type="project" value="InterPro"/>
</dbReference>
<dbReference type="Proteomes" id="UP000298234">
    <property type="component" value="Unassembled WGS sequence"/>
</dbReference>
<dbReference type="Pfam" id="PF02586">
    <property type="entry name" value="SRAP"/>
    <property type="match status" value="1"/>
</dbReference>
<dbReference type="AlphaFoldDB" id="A0AAX2RS61"/>
<dbReference type="RefSeq" id="WP_134256319.1">
    <property type="nucleotide sequence ID" value="NZ_SNSG01000013.1"/>
</dbReference>
<accession>A0AAX2RS61</accession>
<name>A0AAX2RS61_BURCE</name>
<dbReference type="InterPro" id="IPR036590">
    <property type="entry name" value="SRAP-like"/>
</dbReference>
<comment type="caution">
    <text evidence="1">The sequence shown here is derived from an EMBL/GenBank/DDBJ whole genome shotgun (WGS) entry which is preliminary data.</text>
</comment>
<reference evidence="1 2" key="1">
    <citation type="submission" date="2019-03" db="EMBL/GenBank/DDBJ databases">
        <title>Burkholderia cepacia outbreak.</title>
        <authorList>
            <person name="Farzana R."/>
            <person name="Walsh T.R."/>
        </authorList>
    </citation>
    <scope>NUCLEOTIDE SEQUENCE [LARGE SCALE GENOMIC DNA]</scope>
    <source>
        <strain evidence="2">d13</strain>
    </source>
</reference>
<gene>
    <name evidence="1" type="ORF">E3D37_16415</name>
</gene>
<sequence>MCTHYQAPDEDTGINELKIGIGDLFRRTPWKLDVWPDYLAPAVLPDGDGAAVVAGVYGFWPKFVQPDKTLPNGKKRKKYPTYNARTEEVGEKPLYQKAWREGRRCLIPALWVVEPSYPNAQQDDKGDWINGPCTWQRVGLTGWRPFCVPGIWQVNNTKDGPVIGVSMLTLNGEDHEIWREMHQPVDEKRGVAFLRPADYDEWLHTPNVEAARAMVQLYPANEMSAEPIAGSPVRPGSSH</sequence>
<protein>
    <submittedName>
        <fullName evidence="1">DUF159 family protein</fullName>
    </submittedName>
</protein>
<dbReference type="InterPro" id="IPR003738">
    <property type="entry name" value="SRAP"/>
</dbReference>
<dbReference type="GO" id="GO:0003697">
    <property type="term" value="F:single-stranded DNA binding"/>
    <property type="evidence" value="ECO:0007669"/>
    <property type="project" value="InterPro"/>
</dbReference>
<proteinExistence type="predicted"/>
<organism evidence="1 2">
    <name type="scientific">Burkholderia cepacia</name>
    <name type="common">Pseudomonas cepacia</name>
    <dbReference type="NCBI Taxonomy" id="292"/>
    <lineage>
        <taxon>Bacteria</taxon>
        <taxon>Pseudomonadati</taxon>
        <taxon>Pseudomonadota</taxon>
        <taxon>Betaproteobacteria</taxon>
        <taxon>Burkholderiales</taxon>
        <taxon>Burkholderiaceae</taxon>
        <taxon>Burkholderia</taxon>
        <taxon>Burkholderia cepacia complex</taxon>
    </lineage>
</organism>
<dbReference type="EMBL" id="SNSQ01000016">
    <property type="protein sequence ID" value="TEU47587.1"/>
    <property type="molecule type" value="Genomic_DNA"/>
</dbReference>
<evidence type="ECO:0000313" key="1">
    <source>
        <dbReference type="EMBL" id="TEU47587.1"/>
    </source>
</evidence>
<evidence type="ECO:0000313" key="2">
    <source>
        <dbReference type="Proteomes" id="UP000298234"/>
    </source>
</evidence>
<dbReference type="SUPFAM" id="SSF143081">
    <property type="entry name" value="BB1717-like"/>
    <property type="match status" value="1"/>
</dbReference>